<proteinExistence type="predicted"/>
<dbReference type="EMBL" id="CR378664">
    <property type="protein sequence ID" value="CAG18996.1"/>
    <property type="molecule type" value="Genomic_DNA"/>
</dbReference>
<dbReference type="KEGG" id="ppr:PBPRA0573"/>
<dbReference type="Proteomes" id="UP000000593">
    <property type="component" value="Chromosome 1"/>
</dbReference>
<evidence type="ECO:0000313" key="2">
    <source>
        <dbReference type="EMBL" id="CAG18996.1"/>
    </source>
</evidence>
<dbReference type="HOGENOM" id="CLU_176371_0_0_6"/>
<accession>Q6LUM9</accession>
<organism evidence="2 3">
    <name type="scientific">Photobacterium profundum (strain SS9)</name>
    <dbReference type="NCBI Taxonomy" id="298386"/>
    <lineage>
        <taxon>Bacteria</taxon>
        <taxon>Pseudomonadati</taxon>
        <taxon>Pseudomonadota</taxon>
        <taxon>Gammaproteobacteria</taxon>
        <taxon>Vibrionales</taxon>
        <taxon>Vibrionaceae</taxon>
        <taxon>Photobacterium</taxon>
    </lineage>
</organism>
<dbReference type="InterPro" id="IPR009506">
    <property type="entry name" value="YjiS-like"/>
</dbReference>
<sequence>MESILMRQSVYLHLAVLLIRLDIHREHEVFRRERRRILANLPHLSQHVLKDIGVERDGRMKVDLSTIPAERKVYNLRRRFKSRLIT</sequence>
<evidence type="ECO:0000313" key="3">
    <source>
        <dbReference type="Proteomes" id="UP000000593"/>
    </source>
</evidence>
<evidence type="ECO:0000259" key="1">
    <source>
        <dbReference type="Pfam" id="PF06568"/>
    </source>
</evidence>
<name>Q6LUM9_PHOPR</name>
<dbReference type="AlphaFoldDB" id="Q6LUM9"/>
<keyword evidence="3" id="KW-1185">Reference proteome</keyword>
<gene>
    <name evidence="2" type="primary">VC0666</name>
    <name evidence="2" type="ordered locus">PBPRA0573</name>
</gene>
<feature type="domain" description="YjiS-like" evidence="1">
    <location>
        <begin position="31"/>
        <end position="57"/>
    </location>
</feature>
<dbReference type="Pfam" id="PF06568">
    <property type="entry name" value="YjiS-like"/>
    <property type="match status" value="1"/>
</dbReference>
<protein>
    <recommendedName>
        <fullName evidence="1">YjiS-like domain-containing protein</fullName>
    </recommendedName>
</protein>
<reference evidence="3" key="1">
    <citation type="journal article" date="2005" name="Science">
        <title>Life at depth: Photobacterium profundum genome sequence and expression analysis.</title>
        <authorList>
            <person name="Vezzi A."/>
            <person name="Campanaro S."/>
            <person name="D'Angelo M."/>
            <person name="Simonato F."/>
            <person name="Vitulo N."/>
            <person name="Lauro F.M."/>
            <person name="Cestaro A."/>
            <person name="Malacrida G."/>
            <person name="Simionati B."/>
            <person name="Cannata N."/>
            <person name="Romualdi C."/>
            <person name="Bartlett D.H."/>
            <person name="Valle G."/>
        </authorList>
    </citation>
    <scope>NUCLEOTIDE SEQUENCE [LARGE SCALE GENOMIC DNA]</scope>
    <source>
        <strain evidence="3">ATCC BAA-1253 / SS9</strain>
    </source>
</reference>